<keyword evidence="5" id="KW-0106">Calcium</keyword>
<evidence type="ECO:0000256" key="3">
    <source>
        <dbReference type="ARBA" id="ARBA00022723"/>
    </source>
</evidence>
<dbReference type="AlphaFoldDB" id="A0A5A9PB39"/>
<feature type="chain" id="PRO_5022721333" evidence="8">
    <location>
        <begin position="20"/>
        <end position="514"/>
    </location>
</feature>
<evidence type="ECO:0000256" key="4">
    <source>
        <dbReference type="ARBA" id="ARBA00022801"/>
    </source>
</evidence>
<evidence type="ECO:0000313" key="10">
    <source>
        <dbReference type="EMBL" id="KAA0719654.1"/>
    </source>
</evidence>
<gene>
    <name evidence="10" type="ORF">E1301_Tti023267</name>
</gene>
<evidence type="ECO:0000313" key="11">
    <source>
        <dbReference type="Proteomes" id="UP000324632"/>
    </source>
</evidence>
<keyword evidence="4" id="KW-0378">Hydrolase</keyword>
<feature type="domain" description="Sulfatase N-terminal" evidence="9">
    <location>
        <begin position="22"/>
        <end position="340"/>
    </location>
</feature>
<evidence type="ECO:0000256" key="5">
    <source>
        <dbReference type="ARBA" id="ARBA00022837"/>
    </source>
</evidence>
<comment type="caution">
    <text evidence="10">The sequence shown here is derived from an EMBL/GenBank/DDBJ whole genome shotgun (WGS) entry which is preliminary data.</text>
</comment>
<dbReference type="Pfam" id="PF00884">
    <property type="entry name" value="Sulfatase"/>
    <property type="match status" value="1"/>
</dbReference>
<dbReference type="FunFam" id="3.40.720.10:FF:000007">
    <property type="entry name" value="Arylsulfatase family, member J"/>
    <property type="match status" value="1"/>
</dbReference>
<comment type="cofactor">
    <cofactor evidence="1">
        <name>Ca(2+)</name>
        <dbReference type="ChEBI" id="CHEBI:29108"/>
    </cofactor>
</comment>
<dbReference type="InterPro" id="IPR047115">
    <property type="entry name" value="ARSB"/>
</dbReference>
<dbReference type="InterPro" id="IPR000917">
    <property type="entry name" value="Sulfatase_N"/>
</dbReference>
<feature type="region of interest" description="Disordered" evidence="7">
    <location>
        <begin position="492"/>
        <end position="514"/>
    </location>
</feature>
<name>A0A5A9PB39_9TELE</name>
<dbReference type="PROSITE" id="PS00523">
    <property type="entry name" value="SULFATASE_1"/>
    <property type="match status" value="1"/>
</dbReference>
<evidence type="ECO:0000256" key="6">
    <source>
        <dbReference type="ARBA" id="ARBA00023180"/>
    </source>
</evidence>
<comment type="similarity">
    <text evidence="2">Belongs to the sulfatase family.</text>
</comment>
<evidence type="ECO:0000256" key="8">
    <source>
        <dbReference type="SAM" id="SignalP"/>
    </source>
</evidence>
<proteinExistence type="inferred from homology"/>
<keyword evidence="6" id="KW-0325">Glycoprotein</keyword>
<dbReference type="PANTHER" id="PTHR10342">
    <property type="entry name" value="ARYLSULFATASE"/>
    <property type="match status" value="1"/>
</dbReference>
<dbReference type="Gene3D" id="3.30.1120.10">
    <property type="match status" value="1"/>
</dbReference>
<sequence length="514" mass="58187">MNVREVSLIFIFILARVDAKQPNIVFILADDLGWNDVGYHGSEIRTPHVDRLSAQGVRLEGYYVQPLCTPSRNQLMTGRYQIHTGLQHQIIWPCQPYCVPLDERLLPQILRDAGYNTHMVGKWHLGMFKRDCLPTHRGFQSFFGYLTGSEDYYTHQRCYFISPLNITRCALDLRDGENVTTRYTGRYSTELFTQRATDIIQQHTPDKPLFLYLALQAVHGPVQVPERYVTPYSFIKNKLRREYAGMVSVMDEAVGNVSKALQDAGLWNNTVLVFSTDNGGQTLTGGNNWPLRGRKWSLWEGGVRGVAFAAGPLIERAGTVSQDLIHISDWLPTFASLAGASTNGSKPLDGFNVWDTISRGEASPRVELLHNIDPLYVDIAPCHEESGDFLLESLRRSAPRPVALEDRSGFNVSVHAAIRHKSWKLLTGYPGCPLWFAPPGGRQMNVSEQLNQVMLFNVEKDPEERVEISHQHPEIVNFLLRRLQYYQKEAQPITFPPDDPRCDPGPSGAWGPWQ</sequence>
<dbReference type="PROSITE" id="PS00149">
    <property type="entry name" value="SULFATASE_2"/>
    <property type="match status" value="1"/>
</dbReference>
<feature type="signal peptide" evidence="8">
    <location>
        <begin position="1"/>
        <end position="19"/>
    </location>
</feature>
<dbReference type="SUPFAM" id="SSF53649">
    <property type="entry name" value="Alkaline phosphatase-like"/>
    <property type="match status" value="1"/>
</dbReference>
<evidence type="ECO:0000256" key="7">
    <source>
        <dbReference type="SAM" id="MobiDB-lite"/>
    </source>
</evidence>
<keyword evidence="8" id="KW-0732">Signal</keyword>
<keyword evidence="11" id="KW-1185">Reference proteome</keyword>
<dbReference type="GO" id="GO:0008484">
    <property type="term" value="F:sulfuric ester hydrolase activity"/>
    <property type="evidence" value="ECO:0007669"/>
    <property type="project" value="InterPro"/>
</dbReference>
<dbReference type="Gene3D" id="3.40.720.10">
    <property type="entry name" value="Alkaline Phosphatase, subunit A"/>
    <property type="match status" value="1"/>
</dbReference>
<evidence type="ECO:0000256" key="1">
    <source>
        <dbReference type="ARBA" id="ARBA00001913"/>
    </source>
</evidence>
<keyword evidence="3" id="KW-0479">Metal-binding</keyword>
<dbReference type="Proteomes" id="UP000324632">
    <property type="component" value="Chromosome 6"/>
</dbReference>
<dbReference type="EMBL" id="SOYY01000006">
    <property type="protein sequence ID" value="KAA0719654.1"/>
    <property type="molecule type" value="Genomic_DNA"/>
</dbReference>
<organism evidence="10 11">
    <name type="scientific">Triplophysa tibetana</name>
    <dbReference type="NCBI Taxonomy" id="1572043"/>
    <lineage>
        <taxon>Eukaryota</taxon>
        <taxon>Metazoa</taxon>
        <taxon>Chordata</taxon>
        <taxon>Craniata</taxon>
        <taxon>Vertebrata</taxon>
        <taxon>Euteleostomi</taxon>
        <taxon>Actinopterygii</taxon>
        <taxon>Neopterygii</taxon>
        <taxon>Teleostei</taxon>
        <taxon>Ostariophysi</taxon>
        <taxon>Cypriniformes</taxon>
        <taxon>Nemacheilidae</taxon>
        <taxon>Triplophysa</taxon>
    </lineage>
</organism>
<accession>A0A5A9PB39</accession>
<dbReference type="GO" id="GO:0046872">
    <property type="term" value="F:metal ion binding"/>
    <property type="evidence" value="ECO:0007669"/>
    <property type="project" value="UniProtKB-KW"/>
</dbReference>
<dbReference type="PANTHER" id="PTHR10342:SF274">
    <property type="entry name" value="ARYLSULFATASE B"/>
    <property type="match status" value="1"/>
</dbReference>
<dbReference type="InterPro" id="IPR024607">
    <property type="entry name" value="Sulfatase_CS"/>
</dbReference>
<reference evidence="10 11" key="1">
    <citation type="journal article" date="2019" name="Mol. Ecol. Resour.">
        <title>Chromosome-level genome assembly of Triplophysa tibetana, a fish adapted to the harsh high-altitude environment of the Tibetan Plateau.</title>
        <authorList>
            <person name="Yang X."/>
            <person name="Liu H."/>
            <person name="Ma Z."/>
            <person name="Zou Y."/>
            <person name="Zou M."/>
            <person name="Mao Y."/>
            <person name="Li X."/>
            <person name="Wang H."/>
            <person name="Chen T."/>
            <person name="Wang W."/>
            <person name="Yang R."/>
        </authorList>
    </citation>
    <scope>NUCLEOTIDE SEQUENCE [LARGE SCALE GENOMIC DNA]</scope>
    <source>
        <strain evidence="10">TTIB1903HZAU</strain>
        <tissue evidence="10">Muscle</tissue>
    </source>
</reference>
<dbReference type="InterPro" id="IPR017850">
    <property type="entry name" value="Alkaline_phosphatase_core_sf"/>
</dbReference>
<protein>
    <submittedName>
        <fullName evidence="10">Arylsulfatase B</fullName>
    </submittedName>
</protein>
<evidence type="ECO:0000259" key="9">
    <source>
        <dbReference type="Pfam" id="PF00884"/>
    </source>
</evidence>
<evidence type="ECO:0000256" key="2">
    <source>
        <dbReference type="ARBA" id="ARBA00008779"/>
    </source>
</evidence>
<dbReference type="CDD" id="cd16029">
    <property type="entry name" value="4-S"/>
    <property type="match status" value="1"/>
</dbReference>